<evidence type="ECO:0000256" key="2">
    <source>
        <dbReference type="ARBA" id="ARBA00035119"/>
    </source>
</evidence>
<evidence type="ECO:0000256" key="3">
    <source>
        <dbReference type="ARBA" id="ARBA00035306"/>
    </source>
</evidence>
<dbReference type="GO" id="GO:0006400">
    <property type="term" value="P:tRNA modification"/>
    <property type="evidence" value="ECO:0007669"/>
    <property type="project" value="TreeGrafter"/>
</dbReference>
<comment type="similarity">
    <text evidence="2 6">Belongs to the QNG1 protein family.</text>
</comment>
<sequence length="345" mass="39263">MSRTTLRLFDSATLPPRSSGSFIAERSDHVRILPRGIRRVAELVCDAAKTGELGQNLWLNCEAHPKLDGQSAVDWCFVVSVINFSFWTKPRFTVRQNGATLHGYLAFCCVLKRCLEAGIPVTTPAYLAKVSYNDFCNLLRDDNGNVLPLMKLRWQLLQRCSQILLEEFDGTFLTCVKRCNNSAVELMKIVLERFLCFNDVALYKGTKVSFLKRVQILVADIYSSLQGEEPAAFKDIDQLTMFADYRVPQLLVYFGALEYSPALSTLLAKRHVFAFGDSMEVEIRGCAIEAVEKILEESRRLCEANGVKCTLNAIVVDYFLWTYCSDHRYEILSSALFHRCRSMFY</sequence>
<comment type="catalytic activity">
    <reaction evidence="5 6">
        <text>queuosine 5'-phosphate + H2O = queuine + D-ribose 5-phosphate</text>
        <dbReference type="Rhea" id="RHEA:75387"/>
        <dbReference type="ChEBI" id="CHEBI:15377"/>
        <dbReference type="ChEBI" id="CHEBI:17433"/>
        <dbReference type="ChEBI" id="CHEBI:78346"/>
        <dbReference type="ChEBI" id="CHEBI:194371"/>
    </reaction>
    <physiologicalReaction direction="left-to-right" evidence="5 6">
        <dbReference type="Rhea" id="RHEA:75388"/>
    </physiologicalReaction>
</comment>
<dbReference type="GO" id="GO:0016787">
    <property type="term" value="F:hydrolase activity"/>
    <property type="evidence" value="ECO:0007669"/>
    <property type="project" value="UniProtKB-KW"/>
</dbReference>
<evidence type="ECO:0000256" key="6">
    <source>
        <dbReference type="RuleBase" id="RU365002"/>
    </source>
</evidence>
<dbReference type="InterPro" id="IPR019438">
    <property type="entry name" value="Q_salvage"/>
</dbReference>
<accession>A0A5S6R3Q3</accession>
<evidence type="ECO:0000256" key="1">
    <source>
        <dbReference type="ARBA" id="ARBA00022801"/>
    </source>
</evidence>
<dbReference type="Proteomes" id="UP000046395">
    <property type="component" value="Unassembled WGS sequence"/>
</dbReference>
<proteinExistence type="inferred from homology"/>
<dbReference type="AlphaFoldDB" id="A0A5S6R3Q3"/>
<keyword evidence="1 6" id="KW-0378">Hydrolase</keyword>
<protein>
    <recommendedName>
        <fullName evidence="3 6">Queuosine 5'-phosphate N-glycosylase/hydrolase</fullName>
        <ecNumber evidence="6">3.2.2.-</ecNumber>
    </recommendedName>
    <alternativeName>
        <fullName evidence="4 6">Queuosine-nucleotide N-glycosylase/hydrolase</fullName>
    </alternativeName>
</protein>
<dbReference type="Pfam" id="PF10343">
    <property type="entry name" value="Q_salvage"/>
    <property type="match status" value="1"/>
</dbReference>
<evidence type="ECO:0000313" key="7">
    <source>
        <dbReference type="Proteomes" id="UP000046395"/>
    </source>
</evidence>
<evidence type="ECO:0000313" key="8">
    <source>
        <dbReference type="WBParaSite" id="TMUE_3000014246.1"/>
    </source>
</evidence>
<name>A0A5S6R3Q3_TRIMR</name>
<dbReference type="PANTHER" id="PTHR21314">
    <property type="entry name" value="QUEUOSINE 5'-PHOSPHATE N-GLYCOSYLASE_HYDROLASE-RELATED"/>
    <property type="match status" value="1"/>
</dbReference>
<keyword evidence="7" id="KW-1185">Reference proteome</keyword>
<comment type="function">
    <text evidence="6">Catalyzes the hydrolysis of queuosine 5'-phosphate, releasing the nucleobase queuine (q). Is required for salvage of queuine from exogenous queuosine (Q) that is imported and then converted to queuosine 5'-phosphate intracellularly.</text>
</comment>
<reference evidence="8" key="1">
    <citation type="submission" date="2019-12" db="UniProtKB">
        <authorList>
            <consortium name="WormBaseParasite"/>
        </authorList>
    </citation>
    <scope>IDENTIFICATION</scope>
</reference>
<dbReference type="WBParaSite" id="TMUE_3000014246.1">
    <property type="protein sequence ID" value="TMUE_3000014246.1"/>
    <property type="gene ID" value="WBGene00292222"/>
</dbReference>
<dbReference type="PANTHER" id="PTHR21314:SF0">
    <property type="entry name" value="QUEUOSINE 5'-PHOSPHATE N-GLYCOSYLASE_HYDROLASE"/>
    <property type="match status" value="1"/>
</dbReference>
<evidence type="ECO:0000256" key="5">
    <source>
        <dbReference type="ARBA" id="ARBA00048204"/>
    </source>
</evidence>
<organism evidence="7 8">
    <name type="scientific">Trichuris muris</name>
    <name type="common">Mouse whipworm</name>
    <dbReference type="NCBI Taxonomy" id="70415"/>
    <lineage>
        <taxon>Eukaryota</taxon>
        <taxon>Metazoa</taxon>
        <taxon>Ecdysozoa</taxon>
        <taxon>Nematoda</taxon>
        <taxon>Enoplea</taxon>
        <taxon>Dorylaimia</taxon>
        <taxon>Trichinellida</taxon>
        <taxon>Trichuridae</taxon>
        <taxon>Trichuris</taxon>
    </lineage>
</organism>
<dbReference type="EC" id="3.2.2.-" evidence="6"/>
<evidence type="ECO:0000256" key="4">
    <source>
        <dbReference type="ARBA" id="ARBA00035393"/>
    </source>
</evidence>